<evidence type="ECO:0000259" key="10">
    <source>
        <dbReference type="Pfam" id="PF02770"/>
    </source>
</evidence>
<evidence type="ECO:0000256" key="7">
    <source>
        <dbReference type="ARBA" id="ARBA00067585"/>
    </source>
</evidence>
<evidence type="ECO:0000256" key="5">
    <source>
        <dbReference type="ARBA" id="ARBA00023002"/>
    </source>
</evidence>
<accession>A0A0K1JSB5</accession>
<protein>
    <recommendedName>
        <fullName evidence="7">Acyl-CoA dehydrogenase</fullName>
    </recommendedName>
</protein>
<dbReference type="GO" id="GO:0003995">
    <property type="term" value="F:acyl-CoA dehydrogenase activity"/>
    <property type="evidence" value="ECO:0007669"/>
    <property type="project" value="InterPro"/>
</dbReference>
<dbReference type="FunFam" id="1.20.140.10:FF:000011">
    <property type="entry name" value="Medium-chain specific acyl-CoA dehydrogenase, mitochondrial"/>
    <property type="match status" value="1"/>
</dbReference>
<dbReference type="Pfam" id="PF00441">
    <property type="entry name" value="Acyl-CoA_dh_1"/>
    <property type="match status" value="1"/>
</dbReference>
<dbReference type="PROSITE" id="PS00073">
    <property type="entry name" value="ACYL_COA_DH_2"/>
    <property type="match status" value="1"/>
</dbReference>
<feature type="domain" description="Acyl-CoA dehydrogenase/oxidase N-terminal" evidence="11">
    <location>
        <begin position="15"/>
        <end position="124"/>
    </location>
</feature>
<name>A0A0K1JSB5_9BACL</name>
<feature type="domain" description="Acyl-CoA oxidase/dehydrogenase middle" evidence="10">
    <location>
        <begin position="130"/>
        <end position="225"/>
    </location>
</feature>
<evidence type="ECO:0000256" key="3">
    <source>
        <dbReference type="ARBA" id="ARBA00022630"/>
    </source>
</evidence>
<evidence type="ECO:0000256" key="4">
    <source>
        <dbReference type="ARBA" id="ARBA00022827"/>
    </source>
</evidence>
<dbReference type="InterPro" id="IPR006089">
    <property type="entry name" value="Acyl-CoA_DH_CS"/>
</dbReference>
<dbReference type="PROSITE" id="PS00072">
    <property type="entry name" value="ACYL_COA_DH_1"/>
    <property type="match status" value="1"/>
</dbReference>
<dbReference type="PANTHER" id="PTHR43884">
    <property type="entry name" value="ACYL-COA DEHYDROGENASE"/>
    <property type="match status" value="1"/>
</dbReference>
<proteinExistence type="inferred from homology"/>
<dbReference type="InterPro" id="IPR009100">
    <property type="entry name" value="AcylCoA_DH/oxidase_NM_dom_sf"/>
</dbReference>
<dbReference type="GO" id="GO:0050660">
    <property type="term" value="F:flavin adenine dinucleotide binding"/>
    <property type="evidence" value="ECO:0007669"/>
    <property type="project" value="InterPro"/>
</dbReference>
<dbReference type="InterPro" id="IPR037069">
    <property type="entry name" value="AcylCoA_DH/ox_N_sf"/>
</dbReference>
<dbReference type="InterPro" id="IPR013786">
    <property type="entry name" value="AcylCoA_DH/ox_N"/>
</dbReference>
<dbReference type="InterPro" id="IPR046373">
    <property type="entry name" value="Acyl-CoA_Oxase/DH_mid-dom_sf"/>
</dbReference>
<keyword evidence="4 8" id="KW-0274">FAD</keyword>
<evidence type="ECO:0000256" key="1">
    <source>
        <dbReference type="ARBA" id="ARBA00001974"/>
    </source>
</evidence>
<dbReference type="SUPFAM" id="SSF47203">
    <property type="entry name" value="Acyl-CoA dehydrogenase C-terminal domain-like"/>
    <property type="match status" value="1"/>
</dbReference>
<evidence type="ECO:0000313" key="12">
    <source>
        <dbReference type="EMBL" id="AKU19465.1"/>
    </source>
</evidence>
<keyword evidence="5 8" id="KW-0560">Oxidoreductase</keyword>
<dbReference type="Gene3D" id="1.20.140.10">
    <property type="entry name" value="Butyryl-CoA Dehydrogenase, subunit A, domain 3"/>
    <property type="match status" value="1"/>
</dbReference>
<dbReference type="InterPro" id="IPR006091">
    <property type="entry name" value="Acyl-CoA_Oxase/DH_mid-dom"/>
</dbReference>
<dbReference type="Gene3D" id="1.10.540.10">
    <property type="entry name" value="Acyl-CoA dehydrogenase/oxidase, N-terminal domain"/>
    <property type="match status" value="1"/>
</dbReference>
<dbReference type="InterPro" id="IPR009075">
    <property type="entry name" value="AcylCo_DH/oxidase_C"/>
</dbReference>
<dbReference type="EMBL" id="KR057885">
    <property type="protein sequence ID" value="AKU19465.1"/>
    <property type="molecule type" value="Genomic_DNA"/>
</dbReference>
<dbReference type="FunFam" id="1.10.540.10:FF:000002">
    <property type="entry name" value="Acyl-CoA dehydrogenase FadE19"/>
    <property type="match status" value="1"/>
</dbReference>
<sequence length="387" mass="42391">MSDVQTKVKGMFFLSDEQEAIQSLAREFASQEIAPRARHYDETESFPAEIMKKLYETGLSNLAIPEAYGGAGIDKISHALIMEEIAKACAGVATSLDANSLASYPILVGGTEEQKRVYLRRLTEEGQYAAFALTEPAAGSDVSSLRTTTERIGDDYVLNGEKCFITNASVANFYVVLAKLKGETGSRAFTAFIVERDAEGVSVGEKEKKLGLRASDTASVLFEDVKIPSAQRLGAEGEGFKIFMKALMYARPMVGSQAVGIAQGAYEAAVQYAKERKQFGKPITDLQAIQFMLADMAMNIEASRLLVQKAVFLLQEGRPSVRHASFAKCFAADTAMKVATDAVQIYGGYGFIREYPVEKYFRDAKIMQIYEGTNQIQRVVIAKEILS</sequence>
<evidence type="ECO:0000256" key="8">
    <source>
        <dbReference type="RuleBase" id="RU362125"/>
    </source>
</evidence>
<dbReference type="Pfam" id="PF02771">
    <property type="entry name" value="Acyl-CoA_dh_N"/>
    <property type="match status" value="1"/>
</dbReference>
<evidence type="ECO:0000256" key="6">
    <source>
        <dbReference type="ARBA" id="ARBA00052546"/>
    </source>
</evidence>
<dbReference type="PANTHER" id="PTHR43884:SF12">
    <property type="entry name" value="ISOVALERYL-COA DEHYDROGENASE, MITOCHONDRIAL-RELATED"/>
    <property type="match status" value="1"/>
</dbReference>
<comment type="similarity">
    <text evidence="2 8">Belongs to the acyl-CoA dehydrogenase family.</text>
</comment>
<dbReference type="SUPFAM" id="SSF56645">
    <property type="entry name" value="Acyl-CoA dehydrogenase NM domain-like"/>
    <property type="match status" value="1"/>
</dbReference>
<comment type="cofactor">
    <cofactor evidence="1 8">
        <name>FAD</name>
        <dbReference type="ChEBI" id="CHEBI:57692"/>
    </cofactor>
</comment>
<dbReference type="AlphaFoldDB" id="A0A0K1JSB5"/>
<comment type="catalytic activity">
    <reaction evidence="6">
        <text>a 2,3-saturated acyl-CoA + A = a 2,3-dehydroacyl-CoA + AH2</text>
        <dbReference type="Rhea" id="RHEA:48608"/>
        <dbReference type="ChEBI" id="CHEBI:13193"/>
        <dbReference type="ChEBI" id="CHEBI:17499"/>
        <dbReference type="ChEBI" id="CHEBI:60015"/>
        <dbReference type="ChEBI" id="CHEBI:65111"/>
    </reaction>
</comment>
<dbReference type="InterPro" id="IPR036250">
    <property type="entry name" value="AcylCo_DH-like_C"/>
</dbReference>
<evidence type="ECO:0000259" key="11">
    <source>
        <dbReference type="Pfam" id="PF02771"/>
    </source>
</evidence>
<dbReference type="FunFam" id="2.40.110.10:FF:000001">
    <property type="entry name" value="Acyl-CoA dehydrogenase, mitochondrial"/>
    <property type="match status" value="1"/>
</dbReference>
<organism evidence="12">
    <name type="scientific">Paenibacillus sp. 32O-Y</name>
    <dbReference type="NCBI Taxonomy" id="1695219"/>
    <lineage>
        <taxon>Bacteria</taxon>
        <taxon>Bacillati</taxon>
        <taxon>Bacillota</taxon>
        <taxon>Bacilli</taxon>
        <taxon>Bacillales</taxon>
        <taxon>Paenibacillaceae</taxon>
        <taxon>Paenibacillus</taxon>
    </lineage>
</organism>
<feature type="domain" description="Acyl-CoA dehydrogenase/oxidase C-terminal" evidence="9">
    <location>
        <begin position="237"/>
        <end position="385"/>
    </location>
</feature>
<keyword evidence="3 8" id="KW-0285">Flavoprotein</keyword>
<dbReference type="Pfam" id="PF02770">
    <property type="entry name" value="Acyl-CoA_dh_M"/>
    <property type="match status" value="1"/>
</dbReference>
<reference evidence="12" key="1">
    <citation type="journal article" date="2015" name="Biotechnol. Lett.">
        <title>Isolation and characterization of an interactive culture of two Paenibacillus species with moderately thermophilic desulfurization ability.</title>
        <authorList>
            <person name="Wang J."/>
            <person name="Davaadelger B."/>
            <person name="Salazar J.K."/>
            <person name="Butler R.R.III."/>
            <person name="Pombert J.F."/>
            <person name="Kilbane J.J."/>
            <person name="Stark B.C."/>
        </authorList>
    </citation>
    <scope>NUCLEOTIDE SEQUENCE</scope>
    <source>
        <strain evidence="12">32O-Y</strain>
    </source>
</reference>
<dbReference type="PIRSF" id="PIRSF016578">
    <property type="entry name" value="HsaA"/>
    <property type="match status" value="1"/>
</dbReference>
<evidence type="ECO:0000259" key="9">
    <source>
        <dbReference type="Pfam" id="PF00441"/>
    </source>
</evidence>
<evidence type="ECO:0000256" key="2">
    <source>
        <dbReference type="ARBA" id="ARBA00009347"/>
    </source>
</evidence>
<dbReference type="Gene3D" id="2.40.110.10">
    <property type="entry name" value="Butyryl-CoA Dehydrogenase, subunit A, domain 2"/>
    <property type="match status" value="1"/>
</dbReference>